<protein>
    <submittedName>
        <fullName evidence="6">NAD(P)-dependent oxidoreductase</fullName>
    </submittedName>
</protein>
<dbReference type="Proteomes" id="UP001262835">
    <property type="component" value="Unassembled WGS sequence"/>
</dbReference>
<evidence type="ECO:0000259" key="5">
    <source>
        <dbReference type="Pfam" id="PF01370"/>
    </source>
</evidence>
<name>A0ABU3GHR0_9MICO</name>
<dbReference type="InterPro" id="IPR001509">
    <property type="entry name" value="Epimerase_deHydtase"/>
</dbReference>
<dbReference type="SUPFAM" id="SSF51735">
    <property type="entry name" value="NAD(P)-binding Rossmann-fold domains"/>
    <property type="match status" value="1"/>
</dbReference>
<dbReference type="CDD" id="cd08946">
    <property type="entry name" value="SDR_e"/>
    <property type="match status" value="1"/>
</dbReference>
<feature type="region of interest" description="Disordered" evidence="4">
    <location>
        <begin position="242"/>
        <end position="262"/>
    </location>
</feature>
<feature type="domain" description="NAD-dependent epimerase/dehydratase" evidence="5">
    <location>
        <begin position="10"/>
        <end position="168"/>
    </location>
</feature>
<keyword evidence="3" id="KW-0520">NAD</keyword>
<evidence type="ECO:0000256" key="3">
    <source>
        <dbReference type="ARBA" id="ARBA00023027"/>
    </source>
</evidence>
<accession>A0ABU3GHR0</accession>
<evidence type="ECO:0000313" key="7">
    <source>
        <dbReference type="Proteomes" id="UP001262835"/>
    </source>
</evidence>
<dbReference type="RefSeq" id="WP_311869475.1">
    <property type="nucleotide sequence ID" value="NZ_JAUZVT010000001.1"/>
</dbReference>
<dbReference type="InterPro" id="IPR036291">
    <property type="entry name" value="NAD(P)-bd_dom_sf"/>
</dbReference>
<sequence length="262" mass="28291">MNTLAGSRWVVTGAAGNIGVALRRELRAAGVELVSTDVRDVEPVDRTGDRVTVADLADLAALTAMFEDANGVIHLGGLSDEADFHDLAQVNIVGTYHVLEAARRSGVRRVVNASSNRVTGMYPTDALVDPDMPPRPDGFYGVSKVAGEALCRLYSDKFGLSTISLRIGSYEEEPRTPRERATWLSHRDAIAASTAAMTTDEHYAVFYAVSANSEVWWDRAAGELVGFRPTDDAAEWNLPGATIEPQGGSFASPSYSLDRMRD</sequence>
<dbReference type="PANTHER" id="PTHR43103:SF5">
    <property type="entry name" value="4-EPIMERASE, PUTATIVE (AFU_ORTHOLOGUE AFUA_7G00360)-RELATED"/>
    <property type="match status" value="1"/>
</dbReference>
<keyword evidence="7" id="KW-1185">Reference proteome</keyword>
<proteinExistence type="inferred from homology"/>
<evidence type="ECO:0000313" key="6">
    <source>
        <dbReference type="EMBL" id="MDT3330232.1"/>
    </source>
</evidence>
<dbReference type="EMBL" id="JAUZVT010000001">
    <property type="protein sequence ID" value="MDT3330232.1"/>
    <property type="molecule type" value="Genomic_DNA"/>
</dbReference>
<comment type="caution">
    <text evidence="6">The sequence shown here is derived from an EMBL/GenBank/DDBJ whole genome shotgun (WGS) entry which is preliminary data.</text>
</comment>
<keyword evidence="2" id="KW-0560">Oxidoreductase</keyword>
<reference evidence="6 7" key="1">
    <citation type="submission" date="2023-08" db="EMBL/GenBank/DDBJ databases">
        <title>Microbacterium aquilitoris sp. nov. and Microbacterium gwkjibeachense sp. nov., isolated from beach.</title>
        <authorList>
            <person name="Lee S.D."/>
            <person name="Yang H."/>
            <person name="Kim I."/>
        </authorList>
    </citation>
    <scope>NUCLEOTIDE SEQUENCE [LARGE SCALE GENOMIC DNA]</scope>
    <source>
        <strain evidence="6 7">KSW-18</strain>
    </source>
</reference>
<dbReference type="Pfam" id="PF01370">
    <property type="entry name" value="Epimerase"/>
    <property type="match status" value="1"/>
</dbReference>
<evidence type="ECO:0000256" key="2">
    <source>
        <dbReference type="ARBA" id="ARBA00023002"/>
    </source>
</evidence>
<evidence type="ECO:0000256" key="1">
    <source>
        <dbReference type="ARBA" id="ARBA00007637"/>
    </source>
</evidence>
<dbReference type="PANTHER" id="PTHR43103">
    <property type="entry name" value="NUCLEOSIDE-DIPHOSPHATE-SUGAR EPIMERASE"/>
    <property type="match status" value="1"/>
</dbReference>
<gene>
    <name evidence="6" type="ORF">Q9S78_06085</name>
</gene>
<comment type="similarity">
    <text evidence="1">Belongs to the NAD(P)-dependent epimerase/dehydratase family.</text>
</comment>
<dbReference type="Gene3D" id="3.40.50.720">
    <property type="entry name" value="NAD(P)-binding Rossmann-like Domain"/>
    <property type="match status" value="1"/>
</dbReference>
<evidence type="ECO:0000256" key="4">
    <source>
        <dbReference type="SAM" id="MobiDB-lite"/>
    </source>
</evidence>
<organism evidence="6 7">
    <name type="scientific">Microbacterium aquilitoris</name>
    <dbReference type="NCBI Taxonomy" id="3067307"/>
    <lineage>
        <taxon>Bacteria</taxon>
        <taxon>Bacillati</taxon>
        <taxon>Actinomycetota</taxon>
        <taxon>Actinomycetes</taxon>
        <taxon>Micrococcales</taxon>
        <taxon>Microbacteriaceae</taxon>
        <taxon>Microbacterium</taxon>
    </lineage>
</organism>